<feature type="domain" description="Terpene synthase N-terminal" evidence="5">
    <location>
        <begin position="224"/>
        <end position="424"/>
    </location>
</feature>
<accession>A0A834ZUF5</accession>
<dbReference type="FunFam" id="1.10.600.10:FF:000005">
    <property type="entry name" value="Ent-kaur-16-ene synthase, chloroplastic"/>
    <property type="match status" value="1"/>
</dbReference>
<keyword evidence="3" id="KW-0460">Magnesium</keyword>
<dbReference type="GO" id="GO:0000287">
    <property type="term" value="F:magnesium ion binding"/>
    <property type="evidence" value="ECO:0007669"/>
    <property type="project" value="InterPro"/>
</dbReference>
<dbReference type="InterPro" id="IPR008949">
    <property type="entry name" value="Isoprenoid_synthase_dom_sf"/>
</dbReference>
<dbReference type="InterPro" id="IPR044814">
    <property type="entry name" value="Terpene_cyclase_plant_C1"/>
</dbReference>
<dbReference type="SUPFAM" id="SSF48239">
    <property type="entry name" value="Terpenoid cyclases/Protein prenyltransferases"/>
    <property type="match status" value="4"/>
</dbReference>
<sequence>MSLSHPNNLLRLQKPRRRFYTQKPSVSLDPRLVVVTRANKAILCSQGPKERIRELFTKVDLSVSSYDTAWVAMVPSPKSPQFPYFPECVKWLLENQLPDGSWGLSHCHPLLIKDALSSTLACVLALKRWNIGEEHMKKGLHFIGSNFSSATEEKQHSPIGFDIIFPGMIQYAKDMGLNLPLSPTTVDDMLHKRVLDFKRSYGINSDGRNAYLAYVAEGLGKLLDWGEVMKYQRKNGSLFNSPSTTAAALTHLQDANCLKYLHSLLERFGNAVPTAYPLDIYARLCMVDTLQRLGIDRHFRDEIRIVLDETYRCWLEMDEDIFLESATCAMAFRILRMNGYDISSDALARFAEEDQFFDSHIEHQKNMGTVLELFKASQIMIFPNESVLEKQNSWASKFLKQELSNTTGANRFCKHMTEEVDYALKFPYYANLERLENRRNMEHYNVDNLMILKTSYRSLNIGNRDFLELAAEEFDICQSIHRKELKFLERWIEENRLDKLKFARQKLTYCYFSAAAVLFSPEQSDARMSWAKNGVLTTVVDDFFDIGGSREELINLIKLVEKWDENYATECCSEQVEIIFSAIRNSICEIGDRAFTWQGRSVTDHLIEIWLNLLKSMMREAEWQVKNKLVPTMEEYLSNGYVSFALGPIVLPALYLIGPKLSEEVVRDSEYHNLFKLLSTCGRLLNDVQSFKREDKEGKANAVSLHMIHGCGVINEEESVRAIRGIIESSRRELLRLVLQTKGSVVPRECKDLFWKMSKVCHLFYMKKDGFTSPQEMVSAVNAVIHEPLKIAISLDPRLVVVTRANKAILCSQELKESIRELFTRVDLSVSSYDTAWVAMVPSPKSPQFPCFPECVNWLLENQLPDGSWGLSHCHPLLIKDALSSTLACVLALKRWNIGEEHVKRGLHFIKSNFSSATDEKQHSPIGFDIIFPGMIQYAKDMGLNLPLSPTIVDDMLHKRVLDFKRSYGINSVGRNAYLAYVVEGLGKLLDWGEVMKYQRKNGSLFNSPSTTAAALTHLQDANCLNYLRSLLERFGDAVPTAYPLDIYARLRMVDTLHRLGIDQHFRDEIRSVLDETYRCWLERDEEIFLDSATCSMAFRILRVNGYDISSDTLARFDEEDQFFDSRIGHQRNMGTVLEFYRASQIMIFPTELVLEKQNSWSSKFLKQELSNTTGADRFCKYITEEVDYALKFPYYANLERLEHRRNIEHYNVDNLQILKTSYRSFNINNRDFLDLAAEEFDMCQSIHSKELKFLERWIEESRLDKLKFARQKLTYCYFSAAAILFSPEQYDARMSMAKNGVLTTVVDDFFDIGGSREELINLIKLVEKYVSVVPQFFILMLDLPWVLDFCSFT</sequence>
<proteinExistence type="predicted"/>
<dbReference type="InterPro" id="IPR050148">
    <property type="entry name" value="Terpene_synthase-like"/>
</dbReference>
<dbReference type="CDD" id="cd00684">
    <property type="entry name" value="Terpene_cyclase_plant_C1"/>
    <property type="match status" value="1"/>
</dbReference>
<dbReference type="PANTHER" id="PTHR31739">
    <property type="entry name" value="ENT-COPALYL DIPHOSPHATE SYNTHASE, CHLOROPLASTIC"/>
    <property type="match status" value="1"/>
</dbReference>
<dbReference type="Pfam" id="PF01397">
    <property type="entry name" value="Terpene_synth"/>
    <property type="match status" value="2"/>
</dbReference>
<keyword evidence="4" id="KW-0456">Lyase</keyword>
<dbReference type="GO" id="GO:0010333">
    <property type="term" value="F:terpene synthase activity"/>
    <property type="evidence" value="ECO:0007669"/>
    <property type="project" value="InterPro"/>
</dbReference>
<feature type="domain" description="Terpene synthase N-terminal" evidence="5">
    <location>
        <begin position="991"/>
        <end position="1191"/>
    </location>
</feature>
<comment type="cofactor">
    <cofactor evidence="1">
        <name>Mg(2+)</name>
        <dbReference type="ChEBI" id="CHEBI:18420"/>
    </cofactor>
</comment>
<gene>
    <name evidence="7" type="ORF">HHK36_000630</name>
</gene>
<evidence type="ECO:0000259" key="6">
    <source>
        <dbReference type="Pfam" id="PF03936"/>
    </source>
</evidence>
<evidence type="ECO:0000256" key="1">
    <source>
        <dbReference type="ARBA" id="ARBA00001946"/>
    </source>
</evidence>
<protein>
    <recommendedName>
        <fullName evidence="9">Ent-kaurene synthase</fullName>
    </recommendedName>
</protein>
<dbReference type="Proteomes" id="UP000655225">
    <property type="component" value="Unassembled WGS sequence"/>
</dbReference>
<evidence type="ECO:0000256" key="3">
    <source>
        <dbReference type="ARBA" id="ARBA00022842"/>
    </source>
</evidence>
<dbReference type="OrthoDB" id="2343925at2759"/>
<comment type="caution">
    <text evidence="7">The sequence shown here is derived from an EMBL/GenBank/DDBJ whole genome shotgun (WGS) entry which is preliminary data.</text>
</comment>
<dbReference type="SUPFAM" id="SSF48576">
    <property type="entry name" value="Terpenoid synthases"/>
    <property type="match status" value="2"/>
</dbReference>
<name>A0A834ZUF5_TETSI</name>
<dbReference type="SFLD" id="SFLDG01014">
    <property type="entry name" value="Terpene_Cyclase_Like_1_N-term"/>
    <property type="match status" value="2"/>
</dbReference>
<dbReference type="Gene3D" id="1.50.10.130">
    <property type="entry name" value="Terpene synthase, N-terminal domain"/>
    <property type="match status" value="2"/>
</dbReference>
<feature type="domain" description="Terpene synthase metal-binding" evidence="6">
    <location>
        <begin position="1261"/>
        <end position="1330"/>
    </location>
</feature>
<evidence type="ECO:0008006" key="9">
    <source>
        <dbReference type="Google" id="ProtNLM"/>
    </source>
</evidence>
<dbReference type="FunFam" id="1.50.10.130:FF:000002">
    <property type="entry name" value="Ent-copalyl diphosphate synthase, chloroplastic"/>
    <property type="match status" value="2"/>
</dbReference>
<dbReference type="Gene3D" id="1.10.600.10">
    <property type="entry name" value="Farnesyl Diphosphate Synthase"/>
    <property type="match status" value="2"/>
</dbReference>
<dbReference type="InterPro" id="IPR008930">
    <property type="entry name" value="Terpenoid_cyclase/PrenylTrfase"/>
</dbReference>
<evidence type="ECO:0000256" key="4">
    <source>
        <dbReference type="ARBA" id="ARBA00023239"/>
    </source>
</evidence>
<reference evidence="7 8" key="1">
    <citation type="submission" date="2020-04" db="EMBL/GenBank/DDBJ databases">
        <title>Plant Genome Project.</title>
        <authorList>
            <person name="Zhang R.-G."/>
        </authorList>
    </citation>
    <scope>NUCLEOTIDE SEQUENCE [LARGE SCALE GENOMIC DNA]</scope>
    <source>
        <strain evidence="7">YNK0</strain>
        <tissue evidence="7">Leaf</tissue>
    </source>
</reference>
<evidence type="ECO:0000313" key="8">
    <source>
        <dbReference type="Proteomes" id="UP000655225"/>
    </source>
</evidence>
<dbReference type="PANTHER" id="PTHR31739:SF3">
    <property type="entry name" value="ENT-KAUR-16-ENE SYNTHASE, CHLOROPLASTIC"/>
    <property type="match status" value="1"/>
</dbReference>
<dbReference type="EMBL" id="JABCRI010000001">
    <property type="protein sequence ID" value="KAF8412662.1"/>
    <property type="molecule type" value="Genomic_DNA"/>
</dbReference>
<dbReference type="InterPro" id="IPR005630">
    <property type="entry name" value="Terpene_synthase_metal-bd"/>
</dbReference>
<keyword evidence="2" id="KW-0479">Metal-binding</keyword>
<keyword evidence="8" id="KW-1185">Reference proteome</keyword>
<feature type="domain" description="Terpene synthase metal-binding" evidence="6">
    <location>
        <begin position="495"/>
        <end position="732"/>
    </location>
</feature>
<dbReference type="GO" id="GO:0016102">
    <property type="term" value="P:diterpenoid biosynthetic process"/>
    <property type="evidence" value="ECO:0007669"/>
    <property type="project" value="InterPro"/>
</dbReference>
<evidence type="ECO:0000259" key="5">
    <source>
        <dbReference type="Pfam" id="PF01397"/>
    </source>
</evidence>
<dbReference type="Gene3D" id="1.50.10.160">
    <property type="match status" value="2"/>
</dbReference>
<organism evidence="7 8">
    <name type="scientific">Tetracentron sinense</name>
    <name type="common">Spur-leaf</name>
    <dbReference type="NCBI Taxonomy" id="13715"/>
    <lineage>
        <taxon>Eukaryota</taxon>
        <taxon>Viridiplantae</taxon>
        <taxon>Streptophyta</taxon>
        <taxon>Embryophyta</taxon>
        <taxon>Tracheophyta</taxon>
        <taxon>Spermatophyta</taxon>
        <taxon>Magnoliopsida</taxon>
        <taxon>Trochodendrales</taxon>
        <taxon>Trochodendraceae</taxon>
        <taxon>Tetracentron</taxon>
    </lineage>
</organism>
<dbReference type="Pfam" id="PF03936">
    <property type="entry name" value="Terpene_synth_C"/>
    <property type="match status" value="2"/>
</dbReference>
<evidence type="ECO:0000313" key="7">
    <source>
        <dbReference type="EMBL" id="KAF8412662.1"/>
    </source>
</evidence>
<dbReference type="OMA" id="ACKKMIF"/>
<dbReference type="InterPro" id="IPR001906">
    <property type="entry name" value="Terpene_synth_N"/>
</dbReference>
<dbReference type="FunFam" id="1.50.10.160:FF:000002">
    <property type="entry name" value="cis-abienol synthase, chloroplastic"/>
    <property type="match status" value="2"/>
</dbReference>
<evidence type="ECO:0000256" key="2">
    <source>
        <dbReference type="ARBA" id="ARBA00022723"/>
    </source>
</evidence>
<dbReference type="InterPro" id="IPR036965">
    <property type="entry name" value="Terpene_synth_N_sf"/>
</dbReference>